<organism evidence="1 2">
    <name type="scientific">Rattus norvegicus</name>
    <name type="common">Rat</name>
    <dbReference type="NCBI Taxonomy" id="10116"/>
    <lineage>
        <taxon>Eukaryota</taxon>
        <taxon>Metazoa</taxon>
        <taxon>Chordata</taxon>
        <taxon>Craniata</taxon>
        <taxon>Vertebrata</taxon>
        <taxon>Euteleostomi</taxon>
        <taxon>Mammalia</taxon>
        <taxon>Eutheria</taxon>
        <taxon>Euarchontoglires</taxon>
        <taxon>Glires</taxon>
        <taxon>Rodentia</taxon>
        <taxon>Myomorpha</taxon>
        <taxon>Muroidea</taxon>
        <taxon>Muridae</taxon>
        <taxon>Murinae</taxon>
        <taxon>Rattus</taxon>
    </lineage>
</organism>
<dbReference type="Proteomes" id="UP000234681">
    <property type="component" value="Chromosome 4"/>
</dbReference>
<sequence length="257" mass="27186">MQKPVLGLLQGSGELTVAKLQGQGSFFDLAQVTGAEAEQVLIKAPPPLGSALARLLAKRGWETCFCSPPHTNTPEETALAEPGQAFEGAKYPLPAVCKELICQLSHQGVHILRGTLCLQSQVDLLQGKVLGWKVNLTIPVSCLNLLSSPLHESGHVMCVPPWGQTLGRQLSPSSLGIVGRIMWSPEDSDFAVSTPSSPTGVSCLPPAAANFKDTTPSLPFCFPSYCAHEPSLGLFNPSARPCAVPHSYLVATLFPPG</sequence>
<name>A6IAQ6_RAT</name>
<accession>A6IAQ6</accession>
<dbReference type="AlphaFoldDB" id="A6IAQ6"/>
<protein>
    <submittedName>
        <fullName evidence="1">RCG56469</fullName>
    </submittedName>
</protein>
<dbReference type="EMBL" id="CH473957">
    <property type="protein sequence ID" value="EDL91175.1"/>
    <property type="molecule type" value="Genomic_DNA"/>
</dbReference>
<reference evidence="2" key="1">
    <citation type="submission" date="2005-09" db="EMBL/GenBank/DDBJ databases">
        <authorList>
            <person name="Mural R.J."/>
            <person name="Li P.W."/>
            <person name="Adams M.D."/>
            <person name="Amanatides P.G."/>
            <person name="Baden-Tillson H."/>
            <person name="Barnstead M."/>
            <person name="Chin S.H."/>
            <person name="Dew I."/>
            <person name="Evans C.A."/>
            <person name="Ferriera S."/>
            <person name="Flanigan M."/>
            <person name="Fosler C."/>
            <person name="Glodek A."/>
            <person name="Gu Z."/>
            <person name="Holt R.A."/>
            <person name="Jennings D."/>
            <person name="Kraft C.L."/>
            <person name="Lu F."/>
            <person name="Nguyen T."/>
            <person name="Nusskern D.R."/>
            <person name="Pfannkoch C.M."/>
            <person name="Sitter C."/>
            <person name="Sutton G.G."/>
            <person name="Venter J.C."/>
            <person name="Wang Z."/>
            <person name="Woodage T."/>
            <person name="Zheng X.H."/>
            <person name="Zhong F."/>
        </authorList>
    </citation>
    <scope>NUCLEOTIDE SEQUENCE [LARGE SCALE GENOMIC DNA]</scope>
    <source>
        <strain>BN</strain>
        <strain evidence="2">Sprague-Dawley</strain>
    </source>
</reference>
<evidence type="ECO:0000313" key="2">
    <source>
        <dbReference type="Proteomes" id="UP000234681"/>
    </source>
</evidence>
<gene>
    <name evidence="1" type="ORF">rCG_56469</name>
</gene>
<evidence type="ECO:0000313" key="1">
    <source>
        <dbReference type="EMBL" id="EDL91175.1"/>
    </source>
</evidence>
<proteinExistence type="predicted"/>